<gene>
    <name evidence="2" type="ORF">UFOVP16_32</name>
</gene>
<organism evidence="2">
    <name type="scientific">uncultured Caudovirales phage</name>
    <dbReference type="NCBI Taxonomy" id="2100421"/>
    <lineage>
        <taxon>Viruses</taxon>
        <taxon>Duplodnaviria</taxon>
        <taxon>Heunggongvirae</taxon>
        <taxon>Uroviricota</taxon>
        <taxon>Caudoviricetes</taxon>
        <taxon>Peduoviridae</taxon>
        <taxon>Maltschvirus</taxon>
        <taxon>Maltschvirus maltsch</taxon>
    </lineage>
</organism>
<feature type="domain" description="Bbp19-like phage" evidence="1">
    <location>
        <begin position="14"/>
        <end position="82"/>
    </location>
</feature>
<name>A0A6J5KKZ7_9CAUD</name>
<evidence type="ECO:0000313" key="2">
    <source>
        <dbReference type="EMBL" id="CAB4121963.1"/>
    </source>
</evidence>
<proteinExistence type="predicted"/>
<dbReference type="InterPro" id="IPR057447">
    <property type="entry name" value="Bbp19-like_phage"/>
</dbReference>
<protein>
    <recommendedName>
        <fullName evidence="1">Bbp19-like phage domain-containing protein</fullName>
    </recommendedName>
</protein>
<dbReference type="EMBL" id="LR796155">
    <property type="protein sequence ID" value="CAB4121963.1"/>
    <property type="molecule type" value="Genomic_DNA"/>
</dbReference>
<dbReference type="Pfam" id="PF25181">
    <property type="entry name" value="Phage_Bbp19"/>
    <property type="match status" value="1"/>
</dbReference>
<sequence>MSFVDRLLRRRAHYRHVFTNTAASGEFVLADLRRFCRAGEPAIVLGKDGQTDVYATGMVAGRQEVFWRIAHHLHLDDAQLLKFREISDEYE</sequence>
<accession>A0A6J5KKZ7</accession>
<reference evidence="2" key="1">
    <citation type="submission" date="2020-04" db="EMBL/GenBank/DDBJ databases">
        <authorList>
            <person name="Chiriac C."/>
            <person name="Salcher M."/>
            <person name="Ghai R."/>
            <person name="Kavagutti S V."/>
        </authorList>
    </citation>
    <scope>NUCLEOTIDE SEQUENCE</scope>
</reference>
<evidence type="ECO:0000259" key="1">
    <source>
        <dbReference type="Pfam" id="PF25181"/>
    </source>
</evidence>